<reference evidence="1" key="1">
    <citation type="submission" date="2013-12" db="EMBL/GenBank/DDBJ databases">
        <title>The Genome Sequence of Aphanomyces astaci APO3.</title>
        <authorList>
            <consortium name="The Broad Institute Genomics Platform"/>
            <person name="Russ C."/>
            <person name="Tyler B."/>
            <person name="van West P."/>
            <person name="Dieguez-Uribeondo J."/>
            <person name="Young S.K."/>
            <person name="Zeng Q."/>
            <person name="Gargeya S."/>
            <person name="Fitzgerald M."/>
            <person name="Abouelleil A."/>
            <person name="Alvarado L."/>
            <person name="Chapman S.B."/>
            <person name="Gainer-Dewar J."/>
            <person name="Goldberg J."/>
            <person name="Griggs A."/>
            <person name="Gujja S."/>
            <person name="Hansen M."/>
            <person name="Howarth C."/>
            <person name="Imamovic A."/>
            <person name="Ireland A."/>
            <person name="Larimer J."/>
            <person name="McCowan C."/>
            <person name="Murphy C."/>
            <person name="Pearson M."/>
            <person name="Poon T.W."/>
            <person name="Priest M."/>
            <person name="Roberts A."/>
            <person name="Saif S."/>
            <person name="Shea T."/>
            <person name="Sykes S."/>
            <person name="Wortman J."/>
            <person name="Nusbaum C."/>
            <person name="Birren B."/>
        </authorList>
    </citation>
    <scope>NUCLEOTIDE SEQUENCE [LARGE SCALE GENOMIC DNA]</scope>
    <source>
        <strain evidence="1">APO3</strain>
    </source>
</reference>
<dbReference type="GeneID" id="20818273"/>
<evidence type="ECO:0008006" key="2">
    <source>
        <dbReference type="Google" id="ProtNLM"/>
    </source>
</evidence>
<dbReference type="RefSeq" id="XP_009842950.1">
    <property type="nucleotide sequence ID" value="XM_009844648.1"/>
</dbReference>
<dbReference type="AlphaFoldDB" id="W4FL09"/>
<organism evidence="1">
    <name type="scientific">Aphanomyces astaci</name>
    <name type="common">Crayfish plague agent</name>
    <dbReference type="NCBI Taxonomy" id="112090"/>
    <lineage>
        <taxon>Eukaryota</taxon>
        <taxon>Sar</taxon>
        <taxon>Stramenopiles</taxon>
        <taxon>Oomycota</taxon>
        <taxon>Saprolegniomycetes</taxon>
        <taxon>Saprolegniales</taxon>
        <taxon>Verrucalvaceae</taxon>
        <taxon>Aphanomyces</taxon>
    </lineage>
</organism>
<dbReference type="SUPFAM" id="SSF56219">
    <property type="entry name" value="DNase I-like"/>
    <property type="match status" value="1"/>
</dbReference>
<gene>
    <name evidence="1" type="ORF">H257_16277</name>
</gene>
<dbReference type="Gene3D" id="3.60.10.10">
    <property type="entry name" value="Endonuclease/exonuclease/phosphatase"/>
    <property type="match status" value="1"/>
</dbReference>
<dbReference type="InterPro" id="IPR036691">
    <property type="entry name" value="Endo/exonu/phosph_ase_sf"/>
</dbReference>
<protein>
    <recommendedName>
        <fullName evidence="2">Endonuclease/exonuclease/phosphatase domain-containing protein</fullName>
    </recommendedName>
</protein>
<name>W4FL09_APHAT</name>
<sequence length="557" mass="62500">MARHPVDFGVQLHRLFTADRPTFELLIRQRLLHRWLRATWGGSASFDKLYTKSFGHKMTRESVVELFRALQHSDTLAPIVSETEAGDELTLSRLDLELVLALAEVLAAAHSPLYFASDAAVMVSTGCTIEIIPAHRGLRSLSAPTMLAVLMSTHLGEELWRIMETMFDGDDDMNRVMAHLYDIHESGFVSLPHIGITRWDQELGRFVVPTDEVDDTATPVDDSTMTQVVNLARRLKKPPTCVVFQETKMRNAQQLDTFHHHLNNEVGAGNYTLFTNDPRATTADPVHRRHCGVASFFHKSMPRYSSLVHLSNHDIPGRYLVVRTEWSGLPVYIHNIYAPVEPHLRGAFFAALPRDFEHDSLHLVGGDFNIPLHPSLDASTLHSSHGNGKTDCVEWLTALGVVDVWRQLNPSTRLFSGPGRVNRLDYLFLHDELASHLNPEARYDPNGYGGDHLTHTVTLSQSPCPTTKGYWRLPRELLSDPNIQRAITMEATTLLGKMRADETLNHGAMCSSNAIGYTSNRLTPNSTTCDSVSQLQNGHWTVTVTMFPRLLMLLRLS</sequence>
<accession>W4FL09</accession>
<evidence type="ECO:0000313" key="1">
    <source>
        <dbReference type="EMBL" id="ETV67546.1"/>
    </source>
</evidence>
<proteinExistence type="predicted"/>
<dbReference type="EMBL" id="KI913196">
    <property type="protein sequence ID" value="ETV67546.1"/>
    <property type="molecule type" value="Genomic_DNA"/>
</dbReference>
<dbReference type="OrthoDB" id="77756at2759"/>
<dbReference type="VEuPathDB" id="FungiDB:H257_16277"/>
<dbReference type="STRING" id="112090.W4FL09"/>